<sequence>MKKMSVEDAATFFGVSKEAIHNRIRRGSIQSVVENGIKLVVVDEQAKAPQKRATATKSINNDRYYKYLEEQNAKLQQRVDTLEGETRSLRDQKEQMLIEEKEKLERIYKEKDEQLKNILHTLSSKFMLSAAPSEELEAIEQHDAFEAEIEEETPSELISLKKYLKSLKLSEKKMIKTLKKFKELEDDRIVRVGKKIYIDPLKYDYSDLIKK</sequence>
<dbReference type="KEGG" id="smax:FJR03_00220"/>
<reference evidence="2 3" key="1">
    <citation type="submission" date="2019-06" db="EMBL/GenBank/DDBJ databases">
        <title>Sulfurimonas gotlandica sp. nov., a chemoautotrophic and psychrotolerant epsilonproteobacterium isolated from a pelagic redoxcline, and an emended description of the genus Sulfurimonas.</title>
        <authorList>
            <person name="Wang S."/>
            <person name="Jiang L."/>
            <person name="Shao Z."/>
        </authorList>
    </citation>
    <scope>NUCLEOTIDE SEQUENCE [LARGE SCALE GENOMIC DNA]</scope>
    <source>
        <strain evidence="2 3">B2</strain>
    </source>
</reference>
<name>A0A7M3V915_9BACT</name>
<dbReference type="Proteomes" id="UP000593910">
    <property type="component" value="Chromosome"/>
</dbReference>
<dbReference type="GO" id="GO:0003677">
    <property type="term" value="F:DNA binding"/>
    <property type="evidence" value="ECO:0007669"/>
    <property type="project" value="UniProtKB-KW"/>
</dbReference>
<gene>
    <name evidence="2" type="ORF">FJR03_00220</name>
</gene>
<evidence type="ECO:0000313" key="2">
    <source>
        <dbReference type="EMBL" id="QOP40248.1"/>
    </source>
</evidence>
<keyword evidence="2" id="KW-0238">DNA-binding</keyword>
<proteinExistence type="predicted"/>
<evidence type="ECO:0000313" key="3">
    <source>
        <dbReference type="Proteomes" id="UP000593910"/>
    </source>
</evidence>
<organism evidence="2 3">
    <name type="scientific">Sulfurimonas marina</name>
    <dbReference type="NCBI Taxonomy" id="2590551"/>
    <lineage>
        <taxon>Bacteria</taxon>
        <taxon>Pseudomonadati</taxon>
        <taxon>Campylobacterota</taxon>
        <taxon>Epsilonproteobacteria</taxon>
        <taxon>Campylobacterales</taxon>
        <taxon>Sulfurimonadaceae</taxon>
        <taxon>Sulfurimonas</taxon>
    </lineage>
</organism>
<protein>
    <submittedName>
        <fullName evidence="2">DNA-binding protein</fullName>
    </submittedName>
</protein>
<accession>A0A7M3V915</accession>
<keyword evidence="3" id="KW-1185">Reference proteome</keyword>
<dbReference type="AlphaFoldDB" id="A0A7M3V915"/>
<dbReference type="RefSeq" id="WP_193113679.1">
    <property type="nucleotide sequence ID" value="NZ_CP041165.1"/>
</dbReference>
<evidence type="ECO:0000256" key="1">
    <source>
        <dbReference type="SAM" id="Coils"/>
    </source>
</evidence>
<dbReference type="EMBL" id="CP041165">
    <property type="protein sequence ID" value="QOP40248.1"/>
    <property type="molecule type" value="Genomic_DNA"/>
</dbReference>
<keyword evidence="1" id="KW-0175">Coiled coil</keyword>
<feature type="coiled-coil region" evidence="1">
    <location>
        <begin position="65"/>
        <end position="121"/>
    </location>
</feature>